<accession>A0AAV5C805</accession>
<proteinExistence type="predicted"/>
<name>A0AAV5C805_ELECO</name>
<dbReference type="EMBL" id="BQKI01000005">
    <property type="protein sequence ID" value="GJM94294.1"/>
    <property type="molecule type" value="Genomic_DNA"/>
</dbReference>
<reference evidence="1" key="1">
    <citation type="journal article" date="2018" name="DNA Res.">
        <title>Multiple hybrid de novo genome assembly of finger millet, an orphan allotetraploid crop.</title>
        <authorList>
            <person name="Hatakeyama M."/>
            <person name="Aluri S."/>
            <person name="Balachadran M.T."/>
            <person name="Sivarajan S.R."/>
            <person name="Patrignani A."/>
            <person name="Gruter S."/>
            <person name="Poveda L."/>
            <person name="Shimizu-Inatsugi R."/>
            <person name="Baeten J."/>
            <person name="Francoijs K.J."/>
            <person name="Nataraja K.N."/>
            <person name="Reddy Y.A.N."/>
            <person name="Phadnis S."/>
            <person name="Ravikumar R.L."/>
            <person name="Schlapbach R."/>
            <person name="Sreeman S.M."/>
            <person name="Shimizu K.K."/>
        </authorList>
    </citation>
    <scope>NUCLEOTIDE SEQUENCE</scope>
</reference>
<comment type="caution">
    <text evidence="1">The sequence shown here is derived from an EMBL/GenBank/DDBJ whole genome shotgun (WGS) entry which is preliminary data.</text>
</comment>
<keyword evidence="2" id="KW-1185">Reference proteome</keyword>
<gene>
    <name evidence="1" type="primary">ga10930</name>
    <name evidence="1" type="ORF">PR202_ga10930</name>
</gene>
<sequence length="70" mass="7600">MQAAVVARRGAAKLAAAFHSSAAALSNSTPRIRFAVREKRADAKSALKNILLNGGPYQKRYLNALRMDMI</sequence>
<evidence type="ECO:0000313" key="1">
    <source>
        <dbReference type="EMBL" id="GJM94294.1"/>
    </source>
</evidence>
<dbReference type="AlphaFoldDB" id="A0AAV5C805"/>
<reference evidence="1" key="2">
    <citation type="submission" date="2021-12" db="EMBL/GenBank/DDBJ databases">
        <title>Resequencing data analysis of finger millet.</title>
        <authorList>
            <person name="Hatakeyama M."/>
            <person name="Aluri S."/>
            <person name="Balachadran M.T."/>
            <person name="Sivarajan S.R."/>
            <person name="Poveda L."/>
            <person name="Shimizu-Inatsugi R."/>
            <person name="Schlapbach R."/>
            <person name="Sreeman S.M."/>
            <person name="Shimizu K.K."/>
        </authorList>
    </citation>
    <scope>NUCLEOTIDE SEQUENCE</scope>
</reference>
<evidence type="ECO:0000313" key="2">
    <source>
        <dbReference type="Proteomes" id="UP001054889"/>
    </source>
</evidence>
<organism evidence="1 2">
    <name type="scientific">Eleusine coracana subsp. coracana</name>
    <dbReference type="NCBI Taxonomy" id="191504"/>
    <lineage>
        <taxon>Eukaryota</taxon>
        <taxon>Viridiplantae</taxon>
        <taxon>Streptophyta</taxon>
        <taxon>Embryophyta</taxon>
        <taxon>Tracheophyta</taxon>
        <taxon>Spermatophyta</taxon>
        <taxon>Magnoliopsida</taxon>
        <taxon>Liliopsida</taxon>
        <taxon>Poales</taxon>
        <taxon>Poaceae</taxon>
        <taxon>PACMAD clade</taxon>
        <taxon>Chloridoideae</taxon>
        <taxon>Cynodonteae</taxon>
        <taxon>Eleusininae</taxon>
        <taxon>Eleusine</taxon>
    </lineage>
</organism>
<protein>
    <submittedName>
        <fullName evidence="1">Uncharacterized protein</fullName>
    </submittedName>
</protein>
<dbReference type="Proteomes" id="UP001054889">
    <property type="component" value="Unassembled WGS sequence"/>
</dbReference>